<dbReference type="RefSeq" id="WP_241936817.1">
    <property type="nucleotide sequence ID" value="NZ_JALBGC010000003.1"/>
</dbReference>
<evidence type="ECO:0000313" key="3">
    <source>
        <dbReference type="Proteomes" id="UP001139193"/>
    </source>
</evidence>
<organism evidence="2 3">
    <name type="scientific">Hymenobacter cyanobacteriorum</name>
    <dbReference type="NCBI Taxonomy" id="2926463"/>
    <lineage>
        <taxon>Bacteria</taxon>
        <taxon>Pseudomonadati</taxon>
        <taxon>Bacteroidota</taxon>
        <taxon>Cytophagia</taxon>
        <taxon>Cytophagales</taxon>
        <taxon>Hymenobacteraceae</taxon>
        <taxon>Hymenobacter</taxon>
    </lineage>
</organism>
<accession>A0A9X1VGM4</accession>
<evidence type="ECO:0000313" key="2">
    <source>
        <dbReference type="EMBL" id="MCI1188566.1"/>
    </source>
</evidence>
<keyword evidence="3" id="KW-1185">Reference proteome</keyword>
<comment type="caution">
    <text evidence="2">The sequence shown here is derived from an EMBL/GenBank/DDBJ whole genome shotgun (WGS) entry which is preliminary data.</text>
</comment>
<feature type="chain" id="PRO_5040999865" description="DUF4136 domain-containing protein" evidence="1">
    <location>
        <begin position="24"/>
        <end position="253"/>
    </location>
</feature>
<reference evidence="2" key="1">
    <citation type="submission" date="2022-03" db="EMBL/GenBank/DDBJ databases">
        <title>Bacterial whole genome sequence for Hymenobacter sp. DH14.</title>
        <authorList>
            <person name="Le V."/>
        </authorList>
    </citation>
    <scope>NUCLEOTIDE SEQUENCE</scope>
    <source>
        <strain evidence="2">DH14</strain>
    </source>
</reference>
<protein>
    <recommendedName>
        <fullName evidence="4">DUF4136 domain-containing protein</fullName>
    </recommendedName>
</protein>
<dbReference type="Proteomes" id="UP001139193">
    <property type="component" value="Unassembled WGS sequence"/>
</dbReference>
<feature type="signal peptide" evidence="1">
    <location>
        <begin position="1"/>
        <end position="23"/>
    </location>
</feature>
<gene>
    <name evidence="2" type="ORF">MON38_14140</name>
</gene>
<evidence type="ECO:0008006" key="4">
    <source>
        <dbReference type="Google" id="ProtNLM"/>
    </source>
</evidence>
<keyword evidence="1" id="KW-0732">Signal</keyword>
<name>A0A9X1VGM4_9BACT</name>
<proteinExistence type="predicted"/>
<sequence length="253" mass="28519">MKTFCTVLAVAAGIFALGQPARSQTTSPAADSMLVAVAVVSAQQQYTASFTDQPQLYNGPEYADYSRRYNARIGHQFFLAPDRQPGSVDYNGHYFPNIQLAYDVVRDQVVVPVADSPLTLRLVDEHVRAFDIGSHHFVRVVADSSTGPDVRTGYYEVMVDSCVQVVAKRSKRLHEQLKDRVTDVEFVVTDRYFIRKAGVYYPVTSKATAVRVFADHSREVQQFIREQALSFGKEQLDASLVRLARYYCHLPQR</sequence>
<evidence type="ECO:0000256" key="1">
    <source>
        <dbReference type="SAM" id="SignalP"/>
    </source>
</evidence>
<dbReference type="EMBL" id="JALBGC010000003">
    <property type="protein sequence ID" value="MCI1188566.1"/>
    <property type="molecule type" value="Genomic_DNA"/>
</dbReference>
<dbReference type="AlphaFoldDB" id="A0A9X1VGM4"/>